<evidence type="ECO:0000256" key="4">
    <source>
        <dbReference type="ARBA" id="ARBA00022840"/>
    </source>
</evidence>
<organism evidence="12 13">
    <name type="scientific">Trichobilharzia regenti</name>
    <name type="common">Nasal bird schistosome</name>
    <dbReference type="NCBI Taxonomy" id="157069"/>
    <lineage>
        <taxon>Eukaryota</taxon>
        <taxon>Metazoa</taxon>
        <taxon>Spiralia</taxon>
        <taxon>Lophotrochozoa</taxon>
        <taxon>Platyhelminthes</taxon>
        <taxon>Trematoda</taxon>
        <taxon>Digenea</taxon>
        <taxon>Strigeidida</taxon>
        <taxon>Schistosomatoidea</taxon>
        <taxon>Schistosomatidae</taxon>
        <taxon>Trichobilharzia</taxon>
    </lineage>
</organism>
<dbReference type="InterPro" id="IPR015413">
    <property type="entry name" value="Methionyl/Leucyl_tRNA_Synth"/>
</dbReference>
<dbReference type="SUPFAM" id="SSF52374">
    <property type="entry name" value="Nucleotidylyl transferase"/>
    <property type="match status" value="1"/>
</dbReference>
<protein>
    <recommendedName>
        <fullName evidence="7">Methionine--tRNA ligase, mitochondrial</fullName>
        <ecNumber evidence="1">6.1.1.10</ecNumber>
    </recommendedName>
    <alternativeName>
        <fullName evidence="8">Mitochondrial methionyl-tRNA synthetase</fullName>
    </alternativeName>
</protein>
<feature type="region of interest" description="Disordered" evidence="10">
    <location>
        <begin position="192"/>
        <end position="222"/>
    </location>
</feature>
<dbReference type="AlphaFoldDB" id="A0AA85J3C0"/>
<feature type="domain" description="Methionyl/Leucyl tRNA synthetase" evidence="11">
    <location>
        <begin position="29"/>
        <end position="66"/>
    </location>
</feature>
<evidence type="ECO:0000256" key="6">
    <source>
        <dbReference type="ARBA" id="ARBA00023146"/>
    </source>
</evidence>
<keyword evidence="2 9" id="KW-0436">Ligase</keyword>
<proteinExistence type="inferred from homology"/>
<evidence type="ECO:0000256" key="5">
    <source>
        <dbReference type="ARBA" id="ARBA00022917"/>
    </source>
</evidence>
<evidence type="ECO:0000256" key="2">
    <source>
        <dbReference type="ARBA" id="ARBA00022598"/>
    </source>
</evidence>
<keyword evidence="3 9" id="KW-0547">Nucleotide-binding</keyword>
<comment type="similarity">
    <text evidence="9">Belongs to the class-I aminoacyl-tRNA synthetase family.</text>
</comment>
<evidence type="ECO:0000256" key="1">
    <source>
        <dbReference type="ARBA" id="ARBA00012838"/>
    </source>
</evidence>
<dbReference type="InterPro" id="IPR014758">
    <property type="entry name" value="Met-tRNA_synth"/>
</dbReference>
<keyword evidence="12" id="KW-1185">Reference proteome</keyword>
<reference evidence="12" key="1">
    <citation type="submission" date="2022-06" db="EMBL/GenBank/DDBJ databases">
        <authorList>
            <person name="Berger JAMES D."/>
            <person name="Berger JAMES D."/>
        </authorList>
    </citation>
    <scope>NUCLEOTIDE SEQUENCE [LARGE SCALE GENOMIC DNA]</scope>
</reference>
<dbReference type="Gene3D" id="2.170.220.10">
    <property type="match status" value="1"/>
</dbReference>
<dbReference type="GO" id="GO:0006431">
    <property type="term" value="P:methionyl-tRNA aminoacylation"/>
    <property type="evidence" value="ECO:0007669"/>
    <property type="project" value="InterPro"/>
</dbReference>
<dbReference type="InterPro" id="IPR009080">
    <property type="entry name" value="tRNAsynth_Ia_anticodon-bd"/>
</dbReference>
<accession>A0AA85J3C0</accession>
<evidence type="ECO:0000313" key="12">
    <source>
        <dbReference type="Proteomes" id="UP000050795"/>
    </source>
</evidence>
<evidence type="ECO:0000256" key="10">
    <source>
        <dbReference type="SAM" id="MobiDB-lite"/>
    </source>
</evidence>
<name>A0AA85J3C0_TRIRE</name>
<keyword evidence="4 9" id="KW-0067">ATP-binding</keyword>
<evidence type="ECO:0000256" key="9">
    <source>
        <dbReference type="RuleBase" id="RU363039"/>
    </source>
</evidence>
<reference evidence="13" key="2">
    <citation type="submission" date="2023-11" db="UniProtKB">
        <authorList>
            <consortium name="WormBaseParasite"/>
        </authorList>
    </citation>
    <scope>IDENTIFICATION</scope>
</reference>
<feature type="domain" description="Methionyl/Leucyl tRNA synthetase" evidence="11">
    <location>
        <begin position="84"/>
        <end position="452"/>
    </location>
</feature>
<dbReference type="SUPFAM" id="SSF47323">
    <property type="entry name" value="Anticodon-binding domain of a subclass of class I aminoacyl-tRNA synthetases"/>
    <property type="match status" value="1"/>
</dbReference>
<evidence type="ECO:0000256" key="8">
    <source>
        <dbReference type="ARBA" id="ARBA00030331"/>
    </source>
</evidence>
<dbReference type="EC" id="6.1.1.10" evidence="1"/>
<evidence type="ECO:0000259" key="11">
    <source>
        <dbReference type="Pfam" id="PF09334"/>
    </source>
</evidence>
<dbReference type="InterPro" id="IPR033911">
    <property type="entry name" value="MetRS_core"/>
</dbReference>
<dbReference type="PRINTS" id="PR01041">
    <property type="entry name" value="TRNASYNTHMET"/>
</dbReference>
<dbReference type="Gene3D" id="1.10.730.10">
    <property type="entry name" value="Isoleucyl-tRNA Synthetase, Domain 1"/>
    <property type="match status" value="1"/>
</dbReference>
<dbReference type="PANTHER" id="PTHR43326:SF1">
    <property type="entry name" value="METHIONINE--TRNA LIGASE, MITOCHONDRIAL"/>
    <property type="match status" value="1"/>
</dbReference>
<evidence type="ECO:0000256" key="7">
    <source>
        <dbReference type="ARBA" id="ARBA00026124"/>
    </source>
</evidence>
<dbReference type="Proteomes" id="UP000050795">
    <property type="component" value="Unassembled WGS sequence"/>
</dbReference>
<dbReference type="WBParaSite" id="TREG1_120820.1">
    <property type="protein sequence ID" value="TREG1_120820.1"/>
    <property type="gene ID" value="TREG1_120820"/>
</dbReference>
<dbReference type="GO" id="GO:0004825">
    <property type="term" value="F:methionine-tRNA ligase activity"/>
    <property type="evidence" value="ECO:0007669"/>
    <property type="project" value="UniProtKB-EC"/>
</dbReference>
<dbReference type="InterPro" id="IPR014729">
    <property type="entry name" value="Rossmann-like_a/b/a_fold"/>
</dbReference>
<keyword evidence="5 9" id="KW-0648">Protein biosynthesis</keyword>
<evidence type="ECO:0000313" key="13">
    <source>
        <dbReference type="WBParaSite" id="TREG1_120820.1"/>
    </source>
</evidence>
<dbReference type="GO" id="GO:0005524">
    <property type="term" value="F:ATP binding"/>
    <property type="evidence" value="ECO:0007669"/>
    <property type="project" value="UniProtKB-KW"/>
</dbReference>
<dbReference type="PANTHER" id="PTHR43326">
    <property type="entry name" value="METHIONYL-TRNA SYNTHETASE"/>
    <property type="match status" value="1"/>
</dbReference>
<dbReference type="Pfam" id="PF09334">
    <property type="entry name" value="tRNA-synt_1g"/>
    <property type="match status" value="2"/>
</dbReference>
<feature type="compositionally biased region" description="Low complexity" evidence="10">
    <location>
        <begin position="192"/>
        <end position="211"/>
    </location>
</feature>
<dbReference type="InterPro" id="IPR023457">
    <property type="entry name" value="Met-tRNA_synth_2"/>
</dbReference>
<dbReference type="NCBIfam" id="TIGR00398">
    <property type="entry name" value="metG"/>
    <property type="match status" value="1"/>
</dbReference>
<keyword evidence="6 9" id="KW-0030">Aminoacyl-tRNA synthetase</keyword>
<sequence length="601" mass="68802">MFRQVNRWKTLFKGSRRSTHQTDTKKPYFLTCPIFYVNAKPHLGHAYTMCLVDSWARYSVLRQQSIICKPFRQLDSLQFTANLNHSKGNKTFLSCGTDEHGSKVNRAASACNLDPLQYCNQMSPLFKDLCHATHVNYNDFIRTTEGRHMNAVQAFWKRLTDSGHLYRSKYSGWYCTSDETFYMPWEIETSSSSSASSSPLSSSSSSPTSLSKDGPVAKETGNPVEWVEEDNYVFRISSFKNDLHSWLDSGVFPKSSTQSVWTEIAHGMVDTIHDVSVSRPKSRLNWGIPVPGDDQQVIYVWLDALINYLTVTGFPWSDDDDDVGNSKRILWPPDVQFLGKDILRFHAVLWPALLMATDLPLPKRLICHHHLLVENIKMSKSKGNHIDPMTEQYDLLSSQEVKNLTPAESDVLRYVLLRQPLLSFDGSYNREMAKKLVNTELVNWIGNLLSRITSEALNPEQSIIQLDRKDVDDIFSHDELDADFLNSLESLSHRFDKLWWDELQPHNAIEEVLRVIRQANAFITRHTPWNEKDALRRQCILSVVAEALRICGFLLQPIIPNLSLRLLNRLGVYADGDDKQSNVCGKLRVLGESSEKFLRKL</sequence>
<dbReference type="Gene3D" id="3.40.50.620">
    <property type="entry name" value="HUPs"/>
    <property type="match status" value="1"/>
</dbReference>
<evidence type="ECO:0000256" key="3">
    <source>
        <dbReference type="ARBA" id="ARBA00022741"/>
    </source>
</evidence>